<keyword evidence="2" id="KW-1185">Reference proteome</keyword>
<protein>
    <submittedName>
        <fullName evidence="1">Uncharacterized protein</fullName>
    </submittedName>
</protein>
<dbReference type="KEGG" id="nai:NECAME_06748"/>
<organism evidence="1 2">
    <name type="scientific">Necator americanus</name>
    <name type="common">Human hookworm</name>
    <dbReference type="NCBI Taxonomy" id="51031"/>
    <lineage>
        <taxon>Eukaryota</taxon>
        <taxon>Metazoa</taxon>
        <taxon>Ecdysozoa</taxon>
        <taxon>Nematoda</taxon>
        <taxon>Chromadorea</taxon>
        <taxon>Rhabditida</taxon>
        <taxon>Rhabditina</taxon>
        <taxon>Rhabditomorpha</taxon>
        <taxon>Strongyloidea</taxon>
        <taxon>Ancylostomatidae</taxon>
        <taxon>Bunostominae</taxon>
        <taxon>Necator</taxon>
    </lineage>
</organism>
<sequence length="44" mass="4915">MTLGTGPLRTAQVAFWCYQWFGSLDNPNDVGDGEEVVIRESQNI</sequence>
<dbReference type="AlphaFoldDB" id="W2TSC7"/>
<name>W2TSC7_NECAM</name>
<accession>W2TSC7</accession>
<evidence type="ECO:0000313" key="2">
    <source>
        <dbReference type="Proteomes" id="UP000053676"/>
    </source>
</evidence>
<dbReference type="Proteomes" id="UP000053676">
    <property type="component" value="Unassembled WGS sequence"/>
</dbReference>
<dbReference type="EMBL" id="KI657882">
    <property type="protein sequence ID" value="ETN84718.1"/>
    <property type="molecule type" value="Genomic_DNA"/>
</dbReference>
<proteinExistence type="predicted"/>
<gene>
    <name evidence="1" type="ORF">NECAME_06748</name>
</gene>
<evidence type="ECO:0000313" key="1">
    <source>
        <dbReference type="EMBL" id="ETN84718.1"/>
    </source>
</evidence>
<reference evidence="2" key="1">
    <citation type="journal article" date="2014" name="Nat. Genet.">
        <title>Genome of the human hookworm Necator americanus.</title>
        <authorList>
            <person name="Tang Y.T."/>
            <person name="Gao X."/>
            <person name="Rosa B.A."/>
            <person name="Abubucker S."/>
            <person name="Hallsworth-Pepin K."/>
            <person name="Martin J."/>
            <person name="Tyagi R."/>
            <person name="Heizer E."/>
            <person name="Zhang X."/>
            <person name="Bhonagiri-Palsikar V."/>
            <person name="Minx P."/>
            <person name="Warren W.C."/>
            <person name="Wang Q."/>
            <person name="Zhan B."/>
            <person name="Hotez P.J."/>
            <person name="Sternberg P.W."/>
            <person name="Dougall A."/>
            <person name="Gaze S.T."/>
            <person name="Mulvenna J."/>
            <person name="Sotillo J."/>
            <person name="Ranganathan S."/>
            <person name="Rabelo E.M."/>
            <person name="Wilson R.K."/>
            <person name="Felgner P.L."/>
            <person name="Bethony J."/>
            <person name="Hawdon J.M."/>
            <person name="Gasser R.B."/>
            <person name="Loukas A."/>
            <person name="Mitreva M."/>
        </authorList>
    </citation>
    <scope>NUCLEOTIDE SEQUENCE [LARGE SCALE GENOMIC DNA]</scope>
</reference>